<sequence>MAGLSGKISKFLASPQGRRITGQAVRKAQQLASDPKTRAQMQRVVSRFGQQRPR</sequence>
<evidence type="ECO:0000313" key="3">
    <source>
        <dbReference type="Proteomes" id="UP001501195"/>
    </source>
</evidence>
<evidence type="ECO:0008006" key="4">
    <source>
        <dbReference type="Google" id="ProtNLM"/>
    </source>
</evidence>
<protein>
    <recommendedName>
        <fullName evidence="4">Antitoxin protein of toxin-antitoxin system</fullName>
    </recommendedName>
</protein>
<proteinExistence type="predicted"/>
<dbReference type="RefSeq" id="WP_345714219.1">
    <property type="nucleotide sequence ID" value="NZ_BAABIL010000797.1"/>
</dbReference>
<comment type="caution">
    <text evidence="2">The sequence shown here is derived from an EMBL/GenBank/DDBJ whole genome shotgun (WGS) entry which is preliminary data.</text>
</comment>
<evidence type="ECO:0000256" key="1">
    <source>
        <dbReference type="SAM" id="MobiDB-lite"/>
    </source>
</evidence>
<gene>
    <name evidence="2" type="ORF">GCM10023225_35320</name>
</gene>
<dbReference type="EMBL" id="BAABIL010000797">
    <property type="protein sequence ID" value="GAA4663873.1"/>
    <property type="molecule type" value="Genomic_DNA"/>
</dbReference>
<reference evidence="3" key="1">
    <citation type="journal article" date="2019" name="Int. J. Syst. Evol. Microbiol.">
        <title>The Global Catalogue of Microorganisms (GCM) 10K type strain sequencing project: providing services to taxonomists for standard genome sequencing and annotation.</title>
        <authorList>
            <consortium name="The Broad Institute Genomics Platform"/>
            <consortium name="The Broad Institute Genome Sequencing Center for Infectious Disease"/>
            <person name="Wu L."/>
            <person name="Ma J."/>
        </authorList>
    </citation>
    <scope>NUCLEOTIDE SEQUENCE [LARGE SCALE GENOMIC DNA]</scope>
    <source>
        <strain evidence="3">JCM 18126</strain>
    </source>
</reference>
<accession>A0ABP8VHJ0</accession>
<evidence type="ECO:0000313" key="2">
    <source>
        <dbReference type="EMBL" id="GAA4663873.1"/>
    </source>
</evidence>
<dbReference type="Proteomes" id="UP001501195">
    <property type="component" value="Unassembled WGS sequence"/>
</dbReference>
<feature type="region of interest" description="Disordered" evidence="1">
    <location>
        <begin position="19"/>
        <end position="54"/>
    </location>
</feature>
<name>A0ABP8VHJ0_9ACTN</name>
<keyword evidence="3" id="KW-1185">Reference proteome</keyword>
<organism evidence="2 3">
    <name type="scientific">Kineococcus glutinatus</name>
    <dbReference type="NCBI Taxonomy" id="1070872"/>
    <lineage>
        <taxon>Bacteria</taxon>
        <taxon>Bacillati</taxon>
        <taxon>Actinomycetota</taxon>
        <taxon>Actinomycetes</taxon>
        <taxon>Kineosporiales</taxon>
        <taxon>Kineosporiaceae</taxon>
        <taxon>Kineococcus</taxon>
    </lineage>
</organism>